<dbReference type="InterPro" id="IPR033479">
    <property type="entry name" value="dCache_1"/>
</dbReference>
<evidence type="ECO:0000256" key="5">
    <source>
        <dbReference type="ARBA" id="ARBA00022989"/>
    </source>
</evidence>
<evidence type="ECO:0000256" key="7">
    <source>
        <dbReference type="ARBA" id="ARBA00029447"/>
    </source>
</evidence>
<keyword evidence="4 9" id="KW-0812">Transmembrane</keyword>
<dbReference type="SMART" id="SM00283">
    <property type="entry name" value="MA"/>
    <property type="match status" value="1"/>
</dbReference>
<dbReference type="EMBL" id="PDJZ01000011">
    <property type="protein sequence ID" value="RXJ83469.1"/>
    <property type="molecule type" value="Genomic_DNA"/>
</dbReference>
<comment type="similarity">
    <text evidence="7">Belongs to the methyl-accepting chemotaxis (MCP) protein family.</text>
</comment>
<comment type="caution">
    <text evidence="11">The sequence shown here is derived from an EMBL/GenBank/DDBJ whole genome shotgun (WGS) entry which is preliminary data.</text>
</comment>
<evidence type="ECO:0000313" key="12">
    <source>
        <dbReference type="Proteomes" id="UP000290870"/>
    </source>
</evidence>
<dbReference type="CDD" id="cd12912">
    <property type="entry name" value="PDC2_MCP_like"/>
    <property type="match status" value="1"/>
</dbReference>
<dbReference type="Pfam" id="PF00015">
    <property type="entry name" value="MCPsignal"/>
    <property type="match status" value="1"/>
</dbReference>
<dbReference type="GO" id="GO:0007165">
    <property type="term" value="P:signal transduction"/>
    <property type="evidence" value="ECO:0007669"/>
    <property type="project" value="UniProtKB-KW"/>
</dbReference>
<feature type="transmembrane region" description="Helical" evidence="9">
    <location>
        <begin position="281"/>
        <end position="300"/>
    </location>
</feature>
<protein>
    <submittedName>
        <fullName evidence="11">Chemotaxis protein</fullName>
    </submittedName>
</protein>
<dbReference type="OrthoDB" id="5348717at2"/>
<evidence type="ECO:0000256" key="1">
    <source>
        <dbReference type="ARBA" id="ARBA00004651"/>
    </source>
</evidence>
<dbReference type="InterPro" id="IPR029151">
    <property type="entry name" value="Sensor-like_sf"/>
</dbReference>
<dbReference type="GO" id="GO:0005886">
    <property type="term" value="C:plasma membrane"/>
    <property type="evidence" value="ECO:0007669"/>
    <property type="project" value="UniProtKB-SubCell"/>
</dbReference>
<dbReference type="SUPFAM" id="SSF103190">
    <property type="entry name" value="Sensory domain-like"/>
    <property type="match status" value="1"/>
</dbReference>
<dbReference type="CDD" id="cd11386">
    <property type="entry name" value="MCP_signal"/>
    <property type="match status" value="1"/>
</dbReference>
<dbReference type="CDD" id="cd12913">
    <property type="entry name" value="PDC1_MCP_like"/>
    <property type="match status" value="1"/>
</dbReference>
<comment type="subcellular location">
    <subcellularLocation>
        <location evidence="1">Cell membrane</location>
        <topology evidence="1">Multi-pass membrane protein</topology>
    </subcellularLocation>
</comment>
<dbReference type="PANTHER" id="PTHR43531">
    <property type="entry name" value="PROTEIN ICFG"/>
    <property type="match status" value="1"/>
</dbReference>
<dbReference type="InterPro" id="IPR051310">
    <property type="entry name" value="MCP_chemotaxis"/>
</dbReference>
<dbReference type="Pfam" id="PF02743">
    <property type="entry name" value="dCache_1"/>
    <property type="match status" value="1"/>
</dbReference>
<evidence type="ECO:0000256" key="2">
    <source>
        <dbReference type="ARBA" id="ARBA00022475"/>
    </source>
</evidence>
<evidence type="ECO:0000313" key="11">
    <source>
        <dbReference type="EMBL" id="RXJ83469.1"/>
    </source>
</evidence>
<name>A0A4Q0ZBA0_9BACT</name>
<keyword evidence="5 9" id="KW-1133">Transmembrane helix</keyword>
<dbReference type="Gene3D" id="3.30.450.20">
    <property type="entry name" value="PAS domain"/>
    <property type="match status" value="2"/>
</dbReference>
<gene>
    <name evidence="11" type="ORF">CRU90_09645</name>
</gene>
<feature type="domain" description="Methyl-accepting transducer" evidence="10">
    <location>
        <begin position="460"/>
        <end position="689"/>
    </location>
</feature>
<reference evidence="11 12" key="1">
    <citation type="submission" date="2017-10" db="EMBL/GenBank/DDBJ databases">
        <title>Genomics of the genus Arcobacter.</title>
        <authorList>
            <person name="Perez-Cataluna A."/>
            <person name="Figueras M.J."/>
        </authorList>
    </citation>
    <scope>NUCLEOTIDE SEQUENCE [LARGE SCALE GENOMIC DNA]</scope>
    <source>
        <strain evidence="11 12">F26</strain>
    </source>
</reference>
<dbReference type="GO" id="GO:0006935">
    <property type="term" value="P:chemotaxis"/>
    <property type="evidence" value="ECO:0007669"/>
    <property type="project" value="UniProtKB-KW"/>
</dbReference>
<dbReference type="SUPFAM" id="SSF58104">
    <property type="entry name" value="Methyl-accepting chemotaxis protein (MCP) signaling domain"/>
    <property type="match status" value="1"/>
</dbReference>
<dbReference type="RefSeq" id="WP_128987078.1">
    <property type="nucleotide sequence ID" value="NZ_PDJZ01000011.1"/>
</dbReference>
<evidence type="ECO:0000256" key="9">
    <source>
        <dbReference type="SAM" id="Phobius"/>
    </source>
</evidence>
<keyword evidence="2" id="KW-1003">Cell membrane</keyword>
<organism evidence="11 12">
    <name type="scientific">Arcobacter cloacae</name>
    <dbReference type="NCBI Taxonomy" id="1054034"/>
    <lineage>
        <taxon>Bacteria</taxon>
        <taxon>Pseudomonadati</taxon>
        <taxon>Campylobacterota</taxon>
        <taxon>Epsilonproteobacteria</taxon>
        <taxon>Campylobacterales</taxon>
        <taxon>Arcobacteraceae</taxon>
        <taxon>Arcobacter</taxon>
    </lineage>
</organism>
<evidence type="ECO:0000256" key="3">
    <source>
        <dbReference type="ARBA" id="ARBA00022500"/>
    </source>
</evidence>
<dbReference type="PANTHER" id="PTHR43531:SF11">
    <property type="entry name" value="METHYL-ACCEPTING CHEMOTAXIS PROTEIN 3"/>
    <property type="match status" value="1"/>
</dbReference>
<evidence type="ECO:0000256" key="8">
    <source>
        <dbReference type="PROSITE-ProRule" id="PRU00284"/>
    </source>
</evidence>
<evidence type="ECO:0000259" key="10">
    <source>
        <dbReference type="PROSITE" id="PS50111"/>
    </source>
</evidence>
<keyword evidence="3" id="KW-0145">Chemotaxis</keyword>
<dbReference type="AlphaFoldDB" id="A0A4Q0ZBA0"/>
<dbReference type="Gene3D" id="1.10.287.950">
    <property type="entry name" value="Methyl-accepting chemotaxis protein"/>
    <property type="match status" value="1"/>
</dbReference>
<feature type="transmembrane region" description="Helical" evidence="9">
    <location>
        <begin position="12"/>
        <end position="31"/>
    </location>
</feature>
<keyword evidence="6 9" id="KW-0472">Membrane</keyword>
<dbReference type="InterPro" id="IPR004089">
    <property type="entry name" value="MCPsignal_dom"/>
</dbReference>
<dbReference type="PROSITE" id="PS50111">
    <property type="entry name" value="CHEMOTAXIS_TRANSDUC_2"/>
    <property type="match status" value="1"/>
</dbReference>
<evidence type="ECO:0000256" key="4">
    <source>
        <dbReference type="ARBA" id="ARBA00022692"/>
    </source>
</evidence>
<accession>A0A4Q0ZBA0</accession>
<dbReference type="GO" id="GO:0004888">
    <property type="term" value="F:transmembrane signaling receptor activity"/>
    <property type="evidence" value="ECO:0007669"/>
    <property type="project" value="TreeGrafter"/>
</dbReference>
<keyword evidence="8" id="KW-0807">Transducer</keyword>
<evidence type="ECO:0000256" key="6">
    <source>
        <dbReference type="ARBA" id="ARBA00023136"/>
    </source>
</evidence>
<dbReference type="Proteomes" id="UP000290870">
    <property type="component" value="Unassembled WGS sequence"/>
</dbReference>
<proteinExistence type="inferred from homology"/>
<sequence length="707" mass="79320">MKNSSIKNKILTLILISVSVSFLVLGFYNAYNNYNSEYNLIKQKELDLANETSKSINSYLQSKIDIIEALANEIAPLELSINNQNIIDKLRLGNSSGKFAGVYIGIEENGNFLQFDGTYREPQKDNYDSRARPWYKQVVETNKSQISEPYIDFSTQKLVISVSSPIIKNNKIIGVVGSDIFLDTVVNTILNINLHEEGFAYLIDEEGKTIIHKDEKQLNTQNKIYEQIKTQNSLHFAEAYEETKPQLIAYSTIPVTNWKLVLQLNKDTISKKINADLIKEIFLYVVLLIIIQIILFLFLIKILTPLKTLENGLYSFFKYLKGEQKEINKINIQTNDEFGNMALEIDKQMEIIAKNLENDKKLIEEVKNIVNRVKEGNLDLQIKYTTSNSSLNELKDMLNEMIETIKINVNEDINIILVSLEKYAKLNFIDDIKSPTGNVARGLNNLSNIINQMLQENKTNGLTLDESSKILLENVDILNKASNETAVSLEETAAALEEITSTVINNTERISTMANHSKELSDSIENGQKLATVTVESMDSINEQTQAIADAITIIDQIAFQTNILSLNAAVEAATAGEAGRGFAVVAAEVRNLASRSAEAAKEIKDLVENATSKTNSGKKIADDMIKGYVKLKENISKTTEVIHDISISSKEQKTSIEQINDVVTRLDRQTQNNASVATQTHDIAIKTSKIAKKILETVNEKKFRNN</sequence>